<sequence length="260" mass="29745">MFDRLRDYIPQISLTALQVTLTEKLVFWESNTTTEVQTDDLQDSVERQSKPIVKSRRKEIESKSGRGTTFDILTIQLENLGEGVAQNLYVRPTLVVSYDPDPGEGTPIDIEDACFLTSDDNGFEILPRYFPLNRTEGDQFENDSREGGVLSPNEGRVEFSTQVEFEEVFHGEEGRAEYVQSPVFETMQRLYDAGIRYVSFQLHVLYTDVNENVYAEQVMGKPGEITGGVTLEDITEFRFSSESSDHKLHRRVEETFKYPP</sequence>
<dbReference type="AlphaFoldDB" id="A0AAE4F1V2"/>
<dbReference type="EMBL" id="JAMQOM010000011">
    <property type="protein sequence ID" value="MDS0223292.1"/>
    <property type="molecule type" value="Genomic_DNA"/>
</dbReference>
<reference evidence="1 2" key="1">
    <citation type="submission" date="2022-06" db="EMBL/GenBank/DDBJ databases">
        <title>Haloarcula sp. a new haloarchaeum isolate from saline soil.</title>
        <authorList>
            <person name="Strakova D."/>
            <person name="Galisteo C."/>
            <person name="Sanchez-Porro C."/>
            <person name="Ventosa A."/>
        </authorList>
    </citation>
    <scope>NUCLEOTIDE SEQUENCE [LARGE SCALE GENOMIC DNA]</scope>
    <source>
        <strain evidence="1 2">S1AR25-5A</strain>
    </source>
</reference>
<gene>
    <name evidence="1" type="ORF">NDI54_18270</name>
</gene>
<proteinExistence type="predicted"/>
<evidence type="ECO:0000313" key="2">
    <source>
        <dbReference type="Proteomes" id="UP001253439"/>
    </source>
</evidence>
<dbReference type="Proteomes" id="UP001253439">
    <property type="component" value="Unassembled WGS sequence"/>
</dbReference>
<keyword evidence="2" id="KW-1185">Reference proteome</keyword>
<comment type="caution">
    <text evidence="1">The sequence shown here is derived from an EMBL/GenBank/DDBJ whole genome shotgun (WGS) entry which is preliminary data.</text>
</comment>
<protein>
    <submittedName>
        <fullName evidence="1">Uncharacterized protein</fullName>
    </submittedName>
</protein>
<accession>A0AAE4F1V2</accession>
<organism evidence="1 2">
    <name type="scientific">Haloarcula terrestris</name>
    <dbReference type="NCBI Taxonomy" id="2950533"/>
    <lineage>
        <taxon>Archaea</taxon>
        <taxon>Methanobacteriati</taxon>
        <taxon>Methanobacteriota</taxon>
        <taxon>Stenosarchaea group</taxon>
        <taxon>Halobacteria</taxon>
        <taxon>Halobacteriales</taxon>
        <taxon>Haloarculaceae</taxon>
        <taxon>Haloarcula</taxon>
    </lineage>
</organism>
<evidence type="ECO:0000313" key="1">
    <source>
        <dbReference type="EMBL" id="MDS0223292.1"/>
    </source>
</evidence>
<name>A0AAE4F1V2_9EURY</name>
<dbReference type="RefSeq" id="WP_310897864.1">
    <property type="nucleotide sequence ID" value="NZ_JAMQOM010000011.1"/>
</dbReference>